<evidence type="ECO:0000313" key="2">
    <source>
        <dbReference type="Proteomes" id="UP000195696"/>
    </source>
</evidence>
<protein>
    <submittedName>
        <fullName evidence="1">Uncharacterized protein</fullName>
    </submittedName>
</protein>
<accession>A0A1G4EMM4</accession>
<dbReference type="AlphaFoldDB" id="A0A1G4EMM4"/>
<sequence length="25" mass="2944">MQESFTPKPIINIVIKLKHFENGMK</sequence>
<proteinExistence type="predicted"/>
<gene>
    <name evidence="1" type="ORF">BWGO95_02466</name>
</gene>
<reference evidence="1 2" key="1">
    <citation type="submission" date="2016-08" db="EMBL/GenBank/DDBJ databases">
        <authorList>
            <person name="Seilhamer J.J."/>
        </authorList>
    </citation>
    <scope>NUCLEOTIDE SEQUENCE [LARGE SCALE GENOMIC DNA]</scope>
    <source>
        <strain evidence="1 2">SDA_GO95</strain>
    </source>
</reference>
<dbReference type="EMBL" id="FMAK01000034">
    <property type="protein sequence ID" value="SCB68327.1"/>
    <property type="molecule type" value="Genomic_DNA"/>
</dbReference>
<organism evidence="1 2">
    <name type="scientific">Bacillus mycoides</name>
    <dbReference type="NCBI Taxonomy" id="1405"/>
    <lineage>
        <taxon>Bacteria</taxon>
        <taxon>Bacillati</taxon>
        <taxon>Bacillota</taxon>
        <taxon>Bacilli</taxon>
        <taxon>Bacillales</taxon>
        <taxon>Bacillaceae</taxon>
        <taxon>Bacillus</taxon>
        <taxon>Bacillus cereus group</taxon>
    </lineage>
</organism>
<dbReference type="Proteomes" id="UP000195696">
    <property type="component" value="Unassembled WGS sequence"/>
</dbReference>
<name>A0A1G4EMM4_BACMY</name>
<evidence type="ECO:0000313" key="1">
    <source>
        <dbReference type="EMBL" id="SCB68327.1"/>
    </source>
</evidence>